<keyword evidence="2 7" id="KW-0285">Flavoprotein</keyword>
<dbReference type="EMBL" id="OIVN01000232">
    <property type="protein sequence ID" value="SPC76738.1"/>
    <property type="molecule type" value="Genomic_DNA"/>
</dbReference>
<dbReference type="AlphaFoldDB" id="A0A2N9EPJ9"/>
<evidence type="ECO:0000256" key="3">
    <source>
        <dbReference type="ARBA" id="ARBA00022827"/>
    </source>
</evidence>
<dbReference type="Pfam" id="PF00743">
    <property type="entry name" value="FMO-like"/>
    <property type="match status" value="2"/>
</dbReference>
<dbReference type="EC" id="1.-.-.-" evidence="7"/>
<dbReference type="GO" id="GO:0050661">
    <property type="term" value="F:NADP binding"/>
    <property type="evidence" value="ECO:0007669"/>
    <property type="project" value="InterPro"/>
</dbReference>
<keyword evidence="4" id="KW-0521">NADP</keyword>
<organism evidence="9">
    <name type="scientific">Fagus sylvatica</name>
    <name type="common">Beechnut</name>
    <dbReference type="NCBI Taxonomy" id="28930"/>
    <lineage>
        <taxon>Eukaryota</taxon>
        <taxon>Viridiplantae</taxon>
        <taxon>Streptophyta</taxon>
        <taxon>Embryophyta</taxon>
        <taxon>Tracheophyta</taxon>
        <taxon>Spermatophyta</taxon>
        <taxon>Magnoliopsida</taxon>
        <taxon>eudicotyledons</taxon>
        <taxon>Gunneridae</taxon>
        <taxon>Pentapetalae</taxon>
        <taxon>rosids</taxon>
        <taxon>fabids</taxon>
        <taxon>Fagales</taxon>
        <taxon>Fagaceae</taxon>
        <taxon>Fagus</taxon>
    </lineage>
</organism>
<dbReference type="SUPFAM" id="SSF51905">
    <property type="entry name" value="FAD/NAD(P)-binding domain"/>
    <property type="match status" value="1"/>
</dbReference>
<dbReference type="GO" id="GO:0004499">
    <property type="term" value="F:N,N-dimethylaniline monooxygenase activity"/>
    <property type="evidence" value="ECO:0007669"/>
    <property type="project" value="InterPro"/>
</dbReference>
<keyword evidence="6 7" id="KW-0503">Monooxygenase</keyword>
<accession>A0A2N9EPJ9</accession>
<evidence type="ECO:0000256" key="8">
    <source>
        <dbReference type="SAM" id="MobiDB-lite"/>
    </source>
</evidence>
<dbReference type="Pfam" id="PF13450">
    <property type="entry name" value="NAD_binding_8"/>
    <property type="match status" value="1"/>
</dbReference>
<proteinExistence type="inferred from homology"/>
<dbReference type="GO" id="GO:0050660">
    <property type="term" value="F:flavin adenine dinucleotide binding"/>
    <property type="evidence" value="ECO:0007669"/>
    <property type="project" value="InterPro"/>
</dbReference>
<feature type="region of interest" description="Disordered" evidence="8">
    <location>
        <begin position="91"/>
        <end position="126"/>
    </location>
</feature>
<keyword evidence="5 7" id="KW-0560">Oxidoreductase</keyword>
<evidence type="ECO:0000256" key="2">
    <source>
        <dbReference type="ARBA" id="ARBA00022630"/>
    </source>
</evidence>
<gene>
    <name evidence="9" type="ORF">FSB_LOCUS4620</name>
</gene>
<dbReference type="InterPro" id="IPR020946">
    <property type="entry name" value="Flavin_mOase-like"/>
</dbReference>
<dbReference type="InterPro" id="IPR036188">
    <property type="entry name" value="FAD/NAD-bd_sf"/>
</dbReference>
<keyword evidence="3 7" id="KW-0274">FAD</keyword>
<evidence type="ECO:0000256" key="4">
    <source>
        <dbReference type="ARBA" id="ARBA00022857"/>
    </source>
</evidence>
<feature type="compositionally biased region" description="Polar residues" evidence="8">
    <location>
        <begin position="91"/>
        <end position="116"/>
    </location>
</feature>
<comment type="similarity">
    <text evidence="1 7">Belongs to the FMO family.</text>
</comment>
<reference evidence="9" key="1">
    <citation type="submission" date="2018-02" db="EMBL/GenBank/DDBJ databases">
        <authorList>
            <person name="Cohen D.B."/>
            <person name="Kent A.D."/>
        </authorList>
    </citation>
    <scope>NUCLEOTIDE SEQUENCE</scope>
</reference>
<dbReference type="InterPro" id="IPR050346">
    <property type="entry name" value="FMO-like"/>
</dbReference>
<comment type="cofactor">
    <cofactor evidence="7">
        <name>FAD</name>
        <dbReference type="ChEBI" id="CHEBI:57692"/>
    </cofactor>
</comment>
<dbReference type="Gene3D" id="3.50.50.60">
    <property type="entry name" value="FAD/NAD(P)-binding domain"/>
    <property type="match status" value="3"/>
</dbReference>
<evidence type="ECO:0000256" key="7">
    <source>
        <dbReference type="RuleBase" id="RU361177"/>
    </source>
</evidence>
<evidence type="ECO:0000256" key="1">
    <source>
        <dbReference type="ARBA" id="ARBA00009183"/>
    </source>
</evidence>
<dbReference type="InterPro" id="IPR000960">
    <property type="entry name" value="Flavin_mOase"/>
</dbReference>
<name>A0A2N9EPJ9_FAGSY</name>
<dbReference type="PRINTS" id="PR00370">
    <property type="entry name" value="FMOXYGENASE"/>
</dbReference>
<evidence type="ECO:0000313" key="9">
    <source>
        <dbReference type="EMBL" id="SPC76738.1"/>
    </source>
</evidence>
<evidence type="ECO:0000256" key="6">
    <source>
        <dbReference type="ARBA" id="ARBA00023033"/>
    </source>
</evidence>
<protein>
    <recommendedName>
        <fullName evidence="7">Flavin-containing monooxygenase</fullName>
        <ecNumber evidence="7">1.-.-.-</ecNumber>
    </recommendedName>
</protein>
<dbReference type="FunFam" id="3.50.50.60:FF:000099">
    <property type="entry name" value="Flavin-containing monooxygenase"/>
    <property type="match status" value="1"/>
</dbReference>
<sequence>MPITTMQHLHMPMHMPVPPALHPLTSRHVVVICAGASGLVAAREIRREGHSVVVFEHGDQVSGTWAYTDKVESDPMGLDTNRTTVHSSLYRSLRTTSPESPWASVTTHSSPNPTRTETGDDSRVTGRSSCIYKTSQANSGLAKMKQQQQQQDMWMRYSMPLLYVTATNTQPRIAEILRLNEWPGKQMHSHNYRVPDPFRDQAVVLIGSSTSAIDISRDIARVAKEVHVAARSFAVETSGKQPGYANMWFHPMIERVCEDGTVVFQDGSFILPDIILHCTGYKYHFPFLETNGIVAVDDNRVGPLYKHIFPPILAPWLSFVGIPWQVVTFPMFELQSKWIAGTLSNRFALPSQEKMMEDVEAFYSSLEASGVPKRYTHNMGNSQCECPAFEEWRIGMYNANNKNRRARPESFRDEWEDHHLVLQAYDDFIKYTSHQVSGQCVSH</sequence>
<dbReference type="PANTHER" id="PTHR23023">
    <property type="entry name" value="DIMETHYLANILINE MONOOXYGENASE"/>
    <property type="match status" value="1"/>
</dbReference>
<evidence type="ECO:0000256" key="5">
    <source>
        <dbReference type="ARBA" id="ARBA00023002"/>
    </source>
</evidence>